<protein>
    <recommendedName>
        <fullName evidence="4">Type 4 fimbrial biogenesis protein PilX N-terminal domain-containing protein</fullName>
    </recommendedName>
</protein>
<dbReference type="EMBL" id="WWCX01000150">
    <property type="protein sequence ID" value="MYM98793.1"/>
    <property type="molecule type" value="Genomic_DNA"/>
</dbReference>
<gene>
    <name evidence="2" type="ORF">GTP90_33625</name>
</gene>
<organism evidence="2 3">
    <name type="scientific">Duganella vulcania</name>
    <dbReference type="NCBI Taxonomy" id="2692166"/>
    <lineage>
        <taxon>Bacteria</taxon>
        <taxon>Pseudomonadati</taxon>
        <taxon>Pseudomonadota</taxon>
        <taxon>Betaproteobacteria</taxon>
        <taxon>Burkholderiales</taxon>
        <taxon>Oxalobacteraceae</taxon>
        <taxon>Telluria group</taxon>
        <taxon>Duganella</taxon>
    </lineage>
</organism>
<name>A0A845GWG3_9BURK</name>
<keyword evidence="1" id="KW-0732">Signal</keyword>
<proteinExistence type="predicted"/>
<feature type="signal peptide" evidence="1">
    <location>
        <begin position="1"/>
        <end position="30"/>
    </location>
</feature>
<sequence length="245" mass="25483">MAACRKLAASRRRQRGAALLLLLAMTSVGAAALLVSALNHDTTQLHRTQQTLARMAQARDALVGFAAANGRLPRPATSALDGHEAPAPCATEQDCTGFLPWVTLGVDGADAWGKLLRYSVTPAYTQAPVLRISTVATKTVQDRGADGELFFRTGQSSCDPGAQCAPLVLLSHGRSNFGVSVQGVAQANTDAGNIDEQANASASVHFIGRAASGNPNAPGGAFDDLVLSVPLDTLYKQMAAAHRLP</sequence>
<evidence type="ECO:0008006" key="4">
    <source>
        <dbReference type="Google" id="ProtNLM"/>
    </source>
</evidence>
<evidence type="ECO:0000256" key="1">
    <source>
        <dbReference type="SAM" id="SignalP"/>
    </source>
</evidence>
<dbReference type="AlphaFoldDB" id="A0A845GWG3"/>
<dbReference type="Proteomes" id="UP000447355">
    <property type="component" value="Unassembled WGS sequence"/>
</dbReference>
<feature type="chain" id="PRO_5032541492" description="Type 4 fimbrial biogenesis protein PilX N-terminal domain-containing protein" evidence="1">
    <location>
        <begin position="31"/>
        <end position="245"/>
    </location>
</feature>
<accession>A0A845GWG3</accession>
<reference evidence="2" key="1">
    <citation type="submission" date="2019-12" db="EMBL/GenBank/DDBJ databases">
        <title>Novel species isolated from a subtropical stream in China.</title>
        <authorList>
            <person name="Lu H."/>
        </authorList>
    </citation>
    <scope>NUCLEOTIDE SEQUENCE [LARGE SCALE GENOMIC DNA]</scope>
    <source>
        <strain evidence="2">FT81W</strain>
    </source>
</reference>
<evidence type="ECO:0000313" key="3">
    <source>
        <dbReference type="Proteomes" id="UP000447355"/>
    </source>
</evidence>
<comment type="caution">
    <text evidence="2">The sequence shown here is derived from an EMBL/GenBank/DDBJ whole genome shotgun (WGS) entry which is preliminary data.</text>
</comment>
<evidence type="ECO:0000313" key="2">
    <source>
        <dbReference type="EMBL" id="MYM98793.1"/>
    </source>
</evidence>